<reference evidence="2 3" key="1">
    <citation type="journal article" date="2014" name="Genome Biol. Evol.">
        <title>The genome of the myxosporean Thelohanellus kitauei shows adaptations to nutrient acquisition within its fish host.</title>
        <authorList>
            <person name="Yang Y."/>
            <person name="Xiong J."/>
            <person name="Zhou Z."/>
            <person name="Huo F."/>
            <person name="Miao W."/>
            <person name="Ran C."/>
            <person name="Liu Y."/>
            <person name="Zhang J."/>
            <person name="Feng J."/>
            <person name="Wang M."/>
            <person name="Wang M."/>
            <person name="Wang L."/>
            <person name="Yao B."/>
        </authorList>
    </citation>
    <scope>NUCLEOTIDE SEQUENCE [LARGE SCALE GENOMIC DNA]</scope>
    <source>
        <strain evidence="2">Wuqing</strain>
    </source>
</reference>
<dbReference type="AlphaFoldDB" id="A0A0C2JGW3"/>
<protein>
    <submittedName>
        <fullName evidence="2">Uncharacterized protein</fullName>
    </submittedName>
</protein>
<evidence type="ECO:0000256" key="1">
    <source>
        <dbReference type="SAM" id="Phobius"/>
    </source>
</evidence>
<evidence type="ECO:0000313" key="2">
    <source>
        <dbReference type="EMBL" id="KII68523.1"/>
    </source>
</evidence>
<comment type="caution">
    <text evidence="2">The sequence shown here is derived from an EMBL/GenBank/DDBJ whole genome shotgun (WGS) entry which is preliminary data.</text>
</comment>
<feature type="transmembrane region" description="Helical" evidence="1">
    <location>
        <begin position="77"/>
        <end position="96"/>
    </location>
</feature>
<sequence length="147" mass="16988">MMIRNQTKSAILVNSVHILIFVCVYGGFYFLEVYDSRSARNVTIFRNESNIVEEIVDNIFFGPDSQFFFWIYDKFSVFTKICIVNAISYRLMSYYITLSRTKANFDRGPSILLGVEILSRLTLVHLSTFGLCLIIIAALPKKSYFFS</sequence>
<keyword evidence="1" id="KW-1133">Transmembrane helix</keyword>
<dbReference type="EMBL" id="JWZT01002833">
    <property type="protein sequence ID" value="KII68523.1"/>
    <property type="molecule type" value="Genomic_DNA"/>
</dbReference>
<keyword evidence="1" id="KW-0812">Transmembrane</keyword>
<organism evidence="2 3">
    <name type="scientific">Thelohanellus kitauei</name>
    <name type="common">Myxosporean</name>
    <dbReference type="NCBI Taxonomy" id="669202"/>
    <lineage>
        <taxon>Eukaryota</taxon>
        <taxon>Metazoa</taxon>
        <taxon>Cnidaria</taxon>
        <taxon>Myxozoa</taxon>
        <taxon>Myxosporea</taxon>
        <taxon>Bivalvulida</taxon>
        <taxon>Platysporina</taxon>
        <taxon>Myxobolidae</taxon>
        <taxon>Thelohanellus</taxon>
    </lineage>
</organism>
<name>A0A0C2JGW3_THEKT</name>
<keyword evidence="3" id="KW-1185">Reference proteome</keyword>
<accession>A0A0C2JGW3</accession>
<dbReference type="Proteomes" id="UP000031668">
    <property type="component" value="Unassembled WGS sequence"/>
</dbReference>
<feature type="transmembrane region" description="Helical" evidence="1">
    <location>
        <begin position="12"/>
        <end position="31"/>
    </location>
</feature>
<evidence type="ECO:0000313" key="3">
    <source>
        <dbReference type="Proteomes" id="UP000031668"/>
    </source>
</evidence>
<proteinExistence type="predicted"/>
<feature type="transmembrane region" description="Helical" evidence="1">
    <location>
        <begin position="117"/>
        <end position="139"/>
    </location>
</feature>
<gene>
    <name evidence="2" type="ORF">RF11_10920</name>
</gene>
<keyword evidence="1" id="KW-0472">Membrane</keyword>